<keyword evidence="8" id="KW-0472">Membrane</keyword>
<evidence type="ECO:0000256" key="8">
    <source>
        <dbReference type="SAM" id="Phobius"/>
    </source>
</evidence>
<keyword evidence="11" id="KW-1185">Reference proteome</keyword>
<evidence type="ECO:0000256" key="7">
    <source>
        <dbReference type="ARBA" id="ARBA00023002"/>
    </source>
</evidence>
<comment type="cofactor">
    <cofactor evidence="1">
        <name>FAD</name>
        <dbReference type="ChEBI" id="CHEBI:57692"/>
    </cofactor>
</comment>
<evidence type="ECO:0000313" key="11">
    <source>
        <dbReference type="Proteomes" id="UP001527925"/>
    </source>
</evidence>
<dbReference type="Gene3D" id="3.40.50.80">
    <property type="entry name" value="Nucleotide-binding domain of ferredoxin-NADP reductase (FNR) module"/>
    <property type="match status" value="1"/>
</dbReference>
<dbReference type="Proteomes" id="UP001527925">
    <property type="component" value="Unassembled WGS sequence"/>
</dbReference>
<dbReference type="PANTHER" id="PTHR19370">
    <property type="entry name" value="NADH-CYTOCHROME B5 REDUCTASE"/>
    <property type="match status" value="1"/>
</dbReference>
<feature type="transmembrane region" description="Helical" evidence="8">
    <location>
        <begin position="21"/>
        <end position="38"/>
    </location>
</feature>
<keyword evidence="8" id="KW-1133">Transmembrane helix</keyword>
<protein>
    <recommendedName>
        <fullName evidence="4">cytochrome-b5 reductase</fullName>
        <ecNumber evidence="4">1.6.2.2</ecNumber>
    </recommendedName>
</protein>
<dbReference type="InterPro" id="IPR017927">
    <property type="entry name" value="FAD-bd_FR_type"/>
</dbReference>
<feature type="domain" description="FAD-binding FR-type" evidence="9">
    <location>
        <begin position="62"/>
        <end position="173"/>
    </location>
</feature>
<evidence type="ECO:0000256" key="3">
    <source>
        <dbReference type="ARBA" id="ARBA00006105"/>
    </source>
</evidence>
<keyword evidence="5" id="KW-0285">Flavoprotein</keyword>
<dbReference type="Gene3D" id="2.40.30.10">
    <property type="entry name" value="Translation factors"/>
    <property type="match status" value="1"/>
</dbReference>
<evidence type="ECO:0000256" key="1">
    <source>
        <dbReference type="ARBA" id="ARBA00001974"/>
    </source>
</evidence>
<dbReference type="PANTHER" id="PTHR19370:SF171">
    <property type="entry name" value="NADH-CYTOCHROME B5 REDUCTASE 2"/>
    <property type="match status" value="1"/>
</dbReference>
<dbReference type="InterPro" id="IPR008333">
    <property type="entry name" value="Cbr1-like_FAD-bd_dom"/>
</dbReference>
<dbReference type="InterPro" id="IPR001834">
    <property type="entry name" value="CBR-like"/>
</dbReference>
<dbReference type="PROSITE" id="PS51384">
    <property type="entry name" value="FAD_FR"/>
    <property type="match status" value="1"/>
</dbReference>
<comment type="similarity">
    <text evidence="3">Belongs to the flavoprotein pyridine nucleotide cytochrome reductase family.</text>
</comment>
<keyword evidence="6" id="KW-0274">FAD</keyword>
<evidence type="ECO:0000256" key="2">
    <source>
        <dbReference type="ARBA" id="ARBA00004572"/>
    </source>
</evidence>
<keyword evidence="7" id="KW-0560">Oxidoreductase</keyword>
<dbReference type="Pfam" id="PF00970">
    <property type="entry name" value="FAD_binding_6"/>
    <property type="match status" value="1"/>
</dbReference>
<comment type="subcellular location">
    <subcellularLocation>
        <location evidence="2">Mitochondrion outer membrane</location>
        <topology evidence="2">Single-pass membrane protein</topology>
    </subcellularLocation>
</comment>
<dbReference type="Pfam" id="PF00175">
    <property type="entry name" value="NAD_binding_1"/>
    <property type="match status" value="1"/>
</dbReference>
<name>A0ABR4N2I5_9FUNG</name>
<dbReference type="SUPFAM" id="SSF52343">
    <property type="entry name" value="Ferredoxin reductase-like, C-terminal NADP-linked domain"/>
    <property type="match status" value="1"/>
</dbReference>
<dbReference type="EMBL" id="JADGIZ020000042">
    <property type="protein sequence ID" value="KAL2913717.1"/>
    <property type="molecule type" value="Genomic_DNA"/>
</dbReference>
<gene>
    <name evidence="10" type="ORF">HK105_206733</name>
</gene>
<evidence type="ECO:0000256" key="6">
    <source>
        <dbReference type="ARBA" id="ARBA00022827"/>
    </source>
</evidence>
<dbReference type="InterPro" id="IPR001433">
    <property type="entry name" value="OxRdtase_FAD/NAD-bd"/>
</dbReference>
<evidence type="ECO:0000256" key="5">
    <source>
        <dbReference type="ARBA" id="ARBA00022630"/>
    </source>
</evidence>
<evidence type="ECO:0000256" key="4">
    <source>
        <dbReference type="ARBA" id="ARBA00012011"/>
    </source>
</evidence>
<dbReference type="PRINTS" id="PR00406">
    <property type="entry name" value="CYTB5RDTASE"/>
</dbReference>
<dbReference type="SUPFAM" id="SSF63380">
    <property type="entry name" value="Riboflavin synthase domain-like"/>
    <property type="match status" value="1"/>
</dbReference>
<dbReference type="InterPro" id="IPR039261">
    <property type="entry name" value="FNR_nucleotide-bd"/>
</dbReference>
<evidence type="ECO:0000313" key="10">
    <source>
        <dbReference type="EMBL" id="KAL2913717.1"/>
    </source>
</evidence>
<accession>A0ABR4N2I5</accession>
<dbReference type="InterPro" id="IPR017938">
    <property type="entry name" value="Riboflavin_synthase-like_b-brl"/>
</dbReference>
<evidence type="ECO:0000259" key="9">
    <source>
        <dbReference type="PROSITE" id="PS51384"/>
    </source>
</evidence>
<keyword evidence="8" id="KW-0812">Transmembrane</keyword>
<dbReference type="CDD" id="cd06183">
    <property type="entry name" value="cyt_b5_reduct_like"/>
    <property type="match status" value="1"/>
</dbReference>
<reference evidence="10 11" key="1">
    <citation type="submission" date="2023-09" db="EMBL/GenBank/DDBJ databases">
        <title>Pangenome analysis of Batrachochytrium dendrobatidis and related Chytrids.</title>
        <authorList>
            <person name="Yacoub M.N."/>
            <person name="Stajich J.E."/>
            <person name="James T.Y."/>
        </authorList>
    </citation>
    <scope>NUCLEOTIDE SEQUENCE [LARGE SCALE GENOMIC DNA]</scope>
    <source>
        <strain evidence="10 11">JEL0888</strain>
    </source>
</reference>
<organism evidence="10 11">
    <name type="scientific">Polyrhizophydium stewartii</name>
    <dbReference type="NCBI Taxonomy" id="2732419"/>
    <lineage>
        <taxon>Eukaryota</taxon>
        <taxon>Fungi</taxon>
        <taxon>Fungi incertae sedis</taxon>
        <taxon>Chytridiomycota</taxon>
        <taxon>Chytridiomycota incertae sedis</taxon>
        <taxon>Chytridiomycetes</taxon>
        <taxon>Rhizophydiales</taxon>
        <taxon>Rhizophydiales incertae sedis</taxon>
        <taxon>Polyrhizophydium</taxon>
    </lineage>
</organism>
<proteinExistence type="inferred from homology"/>
<comment type="caution">
    <text evidence="10">The sequence shown here is derived from an EMBL/GenBank/DDBJ whole genome shotgun (WGS) entry which is preliminary data.</text>
</comment>
<sequence>MSTGRAPVQPAEPRRGMSKPLVIGLLAAPLVAGGYYYYTQQTEARAKQKAWRNNPVGALDPQAFRPFTVTEVETVNHNTKRIRFALPNDATELGLPTASAVVARFVRGTKPDGKPDVVIRPYTPIEDPAEGYTGHFDLVVKKYPDGAMSSHLHALAPGDKVELKGPIPKFPYSKNEEAHIGMIAGGSGITPMLQVIQRVLSDPADKTKLSLVYANVTEDDIMLRKYLDKLAAQNPEQLKVYYTLDKPPAGWTQGAGFVNEDMIKAHMPAPGVGKVFFCGPPGMMGHVSGPKGPNYTQGEVGGLLKKLGYTTADVFKF</sequence>
<dbReference type="EC" id="1.6.2.2" evidence="4"/>